<dbReference type="Proteomes" id="UP001161247">
    <property type="component" value="Chromosome 8"/>
</dbReference>
<sequence>MAEAGQGPFFAQQQQRLLLHHNFATARELFNEMQLDNVLEQLLKDDNAALEELNLALEDARNAYNDARMGFVIPADHKCIVVHGAQDIRLFEALFIDVGLSPQLECELIFCPSNMDDSG</sequence>
<evidence type="ECO:0000313" key="2">
    <source>
        <dbReference type="EMBL" id="CAI9115547.1"/>
    </source>
</evidence>
<accession>A0AAV1E6W7</accession>
<name>A0AAV1E6W7_OLDCO</name>
<evidence type="ECO:0000256" key="1">
    <source>
        <dbReference type="SAM" id="Coils"/>
    </source>
</evidence>
<evidence type="ECO:0000313" key="3">
    <source>
        <dbReference type="Proteomes" id="UP001161247"/>
    </source>
</evidence>
<protein>
    <submittedName>
        <fullName evidence="2">OLC1v1016471C1</fullName>
    </submittedName>
</protein>
<dbReference type="AlphaFoldDB" id="A0AAV1E6W7"/>
<dbReference type="EMBL" id="OX459125">
    <property type="protein sequence ID" value="CAI9115547.1"/>
    <property type="molecule type" value="Genomic_DNA"/>
</dbReference>
<keyword evidence="1" id="KW-0175">Coiled coil</keyword>
<proteinExistence type="predicted"/>
<reference evidence="2" key="1">
    <citation type="submission" date="2023-03" db="EMBL/GenBank/DDBJ databases">
        <authorList>
            <person name="Julca I."/>
        </authorList>
    </citation>
    <scope>NUCLEOTIDE SEQUENCE</scope>
</reference>
<gene>
    <name evidence="2" type="ORF">OLC1_LOCUS22053</name>
</gene>
<keyword evidence="3" id="KW-1185">Reference proteome</keyword>
<organism evidence="2 3">
    <name type="scientific">Oldenlandia corymbosa var. corymbosa</name>
    <dbReference type="NCBI Taxonomy" id="529605"/>
    <lineage>
        <taxon>Eukaryota</taxon>
        <taxon>Viridiplantae</taxon>
        <taxon>Streptophyta</taxon>
        <taxon>Embryophyta</taxon>
        <taxon>Tracheophyta</taxon>
        <taxon>Spermatophyta</taxon>
        <taxon>Magnoliopsida</taxon>
        <taxon>eudicotyledons</taxon>
        <taxon>Gunneridae</taxon>
        <taxon>Pentapetalae</taxon>
        <taxon>asterids</taxon>
        <taxon>lamiids</taxon>
        <taxon>Gentianales</taxon>
        <taxon>Rubiaceae</taxon>
        <taxon>Rubioideae</taxon>
        <taxon>Spermacoceae</taxon>
        <taxon>Hedyotis-Oldenlandia complex</taxon>
        <taxon>Oldenlandia</taxon>
    </lineage>
</organism>
<feature type="coiled-coil region" evidence="1">
    <location>
        <begin position="43"/>
        <end position="70"/>
    </location>
</feature>